<evidence type="ECO:0000256" key="2">
    <source>
        <dbReference type="ARBA" id="ARBA00022679"/>
    </source>
</evidence>
<dbReference type="Proteomes" id="UP000552644">
    <property type="component" value="Unassembled WGS sequence"/>
</dbReference>
<dbReference type="GO" id="GO:0006633">
    <property type="term" value="P:fatty acid biosynthetic process"/>
    <property type="evidence" value="ECO:0007669"/>
    <property type="project" value="TreeGrafter"/>
</dbReference>
<accession>A0A7W7VRA3</accession>
<evidence type="ECO:0000256" key="3">
    <source>
        <dbReference type="RuleBase" id="RU003694"/>
    </source>
</evidence>
<name>A0A7W7VRA3_9ACTN</name>
<dbReference type="NCBIfam" id="NF005589">
    <property type="entry name" value="PRK07314.1"/>
    <property type="match status" value="1"/>
</dbReference>
<evidence type="ECO:0000313" key="6">
    <source>
        <dbReference type="Proteomes" id="UP000552644"/>
    </source>
</evidence>
<dbReference type="RefSeq" id="WP_184722929.1">
    <property type="nucleotide sequence ID" value="NZ_JACHJP010000011.1"/>
</dbReference>
<dbReference type="InterPro" id="IPR000794">
    <property type="entry name" value="Beta-ketoacyl_synthase"/>
</dbReference>
<dbReference type="AlphaFoldDB" id="A0A7W7VRA3"/>
<evidence type="ECO:0000256" key="1">
    <source>
        <dbReference type="ARBA" id="ARBA00008467"/>
    </source>
</evidence>
<dbReference type="Pfam" id="PF02801">
    <property type="entry name" value="Ketoacyl-synt_C"/>
    <property type="match status" value="1"/>
</dbReference>
<keyword evidence="5" id="KW-0012">Acyltransferase</keyword>
<feature type="domain" description="Ketosynthase family 3 (KS3)" evidence="4">
    <location>
        <begin position="4"/>
        <end position="407"/>
    </location>
</feature>
<dbReference type="PROSITE" id="PS52004">
    <property type="entry name" value="KS3_2"/>
    <property type="match status" value="1"/>
</dbReference>
<dbReference type="Pfam" id="PF00109">
    <property type="entry name" value="ketoacyl-synt"/>
    <property type="match status" value="1"/>
</dbReference>
<dbReference type="PANTHER" id="PTHR11712:SF347">
    <property type="entry name" value="BETA KETOACYL-ACYL CARRIER PROTEIN SYNTHASE"/>
    <property type="match status" value="1"/>
</dbReference>
<dbReference type="FunFam" id="3.40.47.10:FF:000018">
    <property type="entry name" value="3-oxoacyl-[acyl-carrier-protein] synthase 2"/>
    <property type="match status" value="1"/>
</dbReference>
<comment type="caution">
    <text evidence="5">The sequence shown here is derived from an EMBL/GenBank/DDBJ whole genome shotgun (WGS) entry which is preliminary data.</text>
</comment>
<dbReference type="SUPFAM" id="SSF53901">
    <property type="entry name" value="Thiolase-like"/>
    <property type="match status" value="2"/>
</dbReference>
<dbReference type="GO" id="GO:0004315">
    <property type="term" value="F:3-oxoacyl-[acyl-carrier-protein] synthase activity"/>
    <property type="evidence" value="ECO:0007669"/>
    <property type="project" value="UniProtKB-EC"/>
</dbReference>
<evidence type="ECO:0000259" key="4">
    <source>
        <dbReference type="PROSITE" id="PS52004"/>
    </source>
</evidence>
<keyword evidence="6" id="KW-1185">Reference proteome</keyword>
<dbReference type="SMART" id="SM00825">
    <property type="entry name" value="PKS_KS"/>
    <property type="match status" value="1"/>
</dbReference>
<dbReference type="CDD" id="cd00834">
    <property type="entry name" value="KAS_I_II"/>
    <property type="match status" value="1"/>
</dbReference>
<sequence length="409" mass="41805">MTGRRRVAVTGLGVKAPGGNTVGELLERLTEARPTAATVEELVANEVAVTFACTVPDFDLDRYLTLRQRRQMDRGTTLALAAAVDAVEEAGLGEITPERLGVAVGTGVAGLGATEEVLRRCEHVPARIPAFTVPQIMSNSAAARIGMRFGARGTALTYATACASGATAIGEAMLKIRSGECDVMIAGGVDAPVTPMVMASFARIGALSGRNDDPAAACRPFDAERDGFVMGEGAAFLVLEEWEHARRRGAAVLGEVLGYGSTSDAHHIVAPREDGEAAAACMAMAVRDAGLSFSDVGHVNAHGTSTFLNDRAEARALATCFGDRCPPVTAPKGVVGHLIGAAGALEAVISLGVASAGLVPPVANFGKSECADEIDLVTGTPRTIGSPVALSNSFAFGGHNVSLVLGAAG</sequence>
<dbReference type="PANTHER" id="PTHR11712">
    <property type="entry name" value="POLYKETIDE SYNTHASE-RELATED"/>
    <property type="match status" value="1"/>
</dbReference>
<evidence type="ECO:0000313" key="5">
    <source>
        <dbReference type="EMBL" id="MBB4919891.1"/>
    </source>
</evidence>
<keyword evidence="2 3" id="KW-0808">Transferase</keyword>
<comment type="similarity">
    <text evidence="1 3">Belongs to the thiolase-like superfamily. Beta-ketoacyl-ACP synthases family.</text>
</comment>
<organism evidence="5 6">
    <name type="scientific">Streptosporangium saharense</name>
    <dbReference type="NCBI Taxonomy" id="1706840"/>
    <lineage>
        <taxon>Bacteria</taxon>
        <taxon>Bacillati</taxon>
        <taxon>Actinomycetota</taxon>
        <taxon>Actinomycetes</taxon>
        <taxon>Streptosporangiales</taxon>
        <taxon>Streptosporangiaceae</taxon>
        <taxon>Streptosporangium</taxon>
    </lineage>
</organism>
<gene>
    <name evidence="5" type="ORF">FHS44_007035</name>
</gene>
<protein>
    <submittedName>
        <fullName evidence="5">3-oxoacyl-[acyl-carrier-protein] synthase II</fullName>
        <ecNumber evidence="5">2.3.1.179</ecNumber>
    </submittedName>
</protein>
<dbReference type="InterPro" id="IPR016039">
    <property type="entry name" value="Thiolase-like"/>
</dbReference>
<reference evidence="5 6" key="1">
    <citation type="submission" date="2020-08" db="EMBL/GenBank/DDBJ databases">
        <title>Genomic Encyclopedia of Type Strains, Phase III (KMG-III): the genomes of soil and plant-associated and newly described type strains.</title>
        <authorList>
            <person name="Whitman W."/>
        </authorList>
    </citation>
    <scope>NUCLEOTIDE SEQUENCE [LARGE SCALE GENOMIC DNA]</scope>
    <source>
        <strain evidence="5 6">CECT 8840</strain>
    </source>
</reference>
<dbReference type="InterPro" id="IPR014030">
    <property type="entry name" value="Ketoacyl_synth_N"/>
</dbReference>
<dbReference type="EC" id="2.3.1.179" evidence="5"/>
<dbReference type="Gene3D" id="3.40.47.10">
    <property type="match status" value="2"/>
</dbReference>
<dbReference type="EMBL" id="JACHJP010000011">
    <property type="protein sequence ID" value="MBB4919891.1"/>
    <property type="molecule type" value="Genomic_DNA"/>
</dbReference>
<proteinExistence type="inferred from homology"/>
<dbReference type="InterPro" id="IPR014031">
    <property type="entry name" value="Ketoacyl_synth_C"/>
</dbReference>
<dbReference type="InterPro" id="IPR020841">
    <property type="entry name" value="PKS_Beta-ketoAc_synthase_dom"/>
</dbReference>